<dbReference type="Proteomes" id="UP000663570">
    <property type="component" value="Chromosome"/>
</dbReference>
<feature type="signal peptide" evidence="1">
    <location>
        <begin position="1"/>
        <end position="22"/>
    </location>
</feature>
<dbReference type="PROSITE" id="PS51159">
    <property type="entry name" value="CBM21"/>
    <property type="match status" value="2"/>
</dbReference>
<protein>
    <recommendedName>
        <fullName evidence="2">CBM21 domain-containing protein</fullName>
    </recommendedName>
</protein>
<evidence type="ECO:0000256" key="1">
    <source>
        <dbReference type="SAM" id="SignalP"/>
    </source>
</evidence>
<feature type="chain" id="PRO_5046641129" description="CBM21 domain-containing protein" evidence="1">
    <location>
        <begin position="23"/>
        <end position="259"/>
    </location>
</feature>
<accession>A0ABX7M1T4</accession>
<reference evidence="3 4" key="1">
    <citation type="submission" date="2021-02" db="EMBL/GenBank/DDBJ databases">
        <title>Niveibacterium changnyeongensis HC41.</title>
        <authorList>
            <person name="Kang M."/>
        </authorList>
    </citation>
    <scope>NUCLEOTIDE SEQUENCE [LARGE SCALE GENOMIC DNA]</scope>
    <source>
        <strain evidence="3 4">HC41</strain>
    </source>
</reference>
<dbReference type="Gene3D" id="2.60.40.2440">
    <property type="entry name" value="Carbohydrate binding type-21 domain"/>
    <property type="match status" value="2"/>
</dbReference>
<dbReference type="PANTHER" id="PTHR12307">
    <property type="entry name" value="PROTEIN PHOSPHATASE 1 REGULATORY SUBUNIT"/>
    <property type="match status" value="1"/>
</dbReference>
<keyword evidence="1" id="KW-0732">Signal</keyword>
<dbReference type="InterPro" id="IPR005036">
    <property type="entry name" value="CBM21_dom"/>
</dbReference>
<evidence type="ECO:0000313" key="4">
    <source>
        <dbReference type="Proteomes" id="UP000663570"/>
    </source>
</evidence>
<dbReference type="EMBL" id="CP071060">
    <property type="protein sequence ID" value="QSI75740.1"/>
    <property type="molecule type" value="Genomic_DNA"/>
</dbReference>
<dbReference type="RefSeq" id="WP_206253587.1">
    <property type="nucleotide sequence ID" value="NZ_CP071060.1"/>
</dbReference>
<name>A0ABX7M1T4_9RHOO</name>
<feature type="domain" description="CBM21" evidence="2">
    <location>
        <begin position="25"/>
        <end position="131"/>
    </location>
</feature>
<dbReference type="PANTHER" id="PTHR12307:SF36">
    <property type="entry name" value="GLYCOGEN-BINDING SUBUNIT 76A"/>
    <property type="match status" value="1"/>
</dbReference>
<keyword evidence="4" id="KW-1185">Reference proteome</keyword>
<feature type="domain" description="CBM21" evidence="2">
    <location>
        <begin position="143"/>
        <end position="256"/>
    </location>
</feature>
<dbReference type="Pfam" id="PF03370">
    <property type="entry name" value="CBM_21"/>
    <property type="match status" value="2"/>
</dbReference>
<organism evidence="3 4">
    <name type="scientific">Niveibacterium microcysteis</name>
    <dbReference type="NCBI Taxonomy" id="2811415"/>
    <lineage>
        <taxon>Bacteria</taxon>
        <taxon>Pseudomonadati</taxon>
        <taxon>Pseudomonadota</taxon>
        <taxon>Betaproteobacteria</taxon>
        <taxon>Rhodocyclales</taxon>
        <taxon>Rhodocyclaceae</taxon>
        <taxon>Niveibacterium</taxon>
    </lineage>
</organism>
<gene>
    <name evidence="3" type="ORF">JY500_14725</name>
</gene>
<dbReference type="InterPro" id="IPR050782">
    <property type="entry name" value="PP1_regulatory_subunit_3"/>
</dbReference>
<proteinExistence type="predicted"/>
<sequence>MHKRIGSLVFALLLVLPGLAAAAGEVALKKANSYVSYYRGYWHNGRFEVEVANLGYQKQVAAYIKQANGTWADFPLSYVRGSGANKEIWAADFSSYSLPDSVGNTIEFAVKYSVNGTTFWDNNGGANYKLGKGAGSLLGNGVNVYGANYSAEIYAGAGVTTWSGYVTVRNLAYAKDVKLVYSTDNWATSSTAVATFSKDFWSSSYYSIGNPNTMGFEEWRYQLNIGNASQVEYAISYTVNGVTYWDNNNGRNYFSRILR</sequence>
<evidence type="ECO:0000259" key="2">
    <source>
        <dbReference type="PROSITE" id="PS51159"/>
    </source>
</evidence>
<dbReference type="InterPro" id="IPR038175">
    <property type="entry name" value="CBM21_dom_sf"/>
</dbReference>
<evidence type="ECO:0000313" key="3">
    <source>
        <dbReference type="EMBL" id="QSI75740.1"/>
    </source>
</evidence>